<protein>
    <submittedName>
        <fullName evidence="1">Uncharacterized protein</fullName>
    </submittedName>
</protein>
<sequence>MWTRGSLLASRRLSCWVWRCPAVEFVVLSAGMGNMDSTLPSSLSSSSLKERIKKQVEEDVAFVHAN</sequence>
<name>A0ACB9JKG2_9ASTR</name>
<evidence type="ECO:0000313" key="2">
    <source>
        <dbReference type="Proteomes" id="UP001056120"/>
    </source>
</evidence>
<reference evidence="1 2" key="2">
    <citation type="journal article" date="2022" name="Mol. Ecol. Resour.">
        <title>The genomes of chicory, endive, great burdock and yacon provide insights into Asteraceae paleo-polyploidization history and plant inulin production.</title>
        <authorList>
            <person name="Fan W."/>
            <person name="Wang S."/>
            <person name="Wang H."/>
            <person name="Wang A."/>
            <person name="Jiang F."/>
            <person name="Liu H."/>
            <person name="Zhao H."/>
            <person name="Xu D."/>
            <person name="Zhang Y."/>
        </authorList>
    </citation>
    <scope>NUCLEOTIDE SEQUENCE [LARGE SCALE GENOMIC DNA]</scope>
    <source>
        <strain evidence="2">cv. Yunnan</strain>
        <tissue evidence="1">Leaves</tissue>
    </source>
</reference>
<comment type="caution">
    <text evidence="1">The sequence shown here is derived from an EMBL/GenBank/DDBJ whole genome shotgun (WGS) entry which is preliminary data.</text>
</comment>
<proteinExistence type="predicted"/>
<reference evidence="2" key="1">
    <citation type="journal article" date="2022" name="Mol. Ecol. Resour.">
        <title>The genomes of chicory, endive, great burdock and yacon provide insights into Asteraceae palaeo-polyploidization history and plant inulin production.</title>
        <authorList>
            <person name="Fan W."/>
            <person name="Wang S."/>
            <person name="Wang H."/>
            <person name="Wang A."/>
            <person name="Jiang F."/>
            <person name="Liu H."/>
            <person name="Zhao H."/>
            <person name="Xu D."/>
            <person name="Zhang Y."/>
        </authorList>
    </citation>
    <scope>NUCLEOTIDE SEQUENCE [LARGE SCALE GENOMIC DNA]</scope>
    <source>
        <strain evidence="2">cv. Yunnan</strain>
    </source>
</reference>
<organism evidence="1 2">
    <name type="scientific">Smallanthus sonchifolius</name>
    <dbReference type="NCBI Taxonomy" id="185202"/>
    <lineage>
        <taxon>Eukaryota</taxon>
        <taxon>Viridiplantae</taxon>
        <taxon>Streptophyta</taxon>
        <taxon>Embryophyta</taxon>
        <taxon>Tracheophyta</taxon>
        <taxon>Spermatophyta</taxon>
        <taxon>Magnoliopsida</taxon>
        <taxon>eudicotyledons</taxon>
        <taxon>Gunneridae</taxon>
        <taxon>Pentapetalae</taxon>
        <taxon>asterids</taxon>
        <taxon>campanulids</taxon>
        <taxon>Asterales</taxon>
        <taxon>Asteraceae</taxon>
        <taxon>Asteroideae</taxon>
        <taxon>Heliantheae alliance</taxon>
        <taxon>Millerieae</taxon>
        <taxon>Smallanthus</taxon>
    </lineage>
</organism>
<gene>
    <name evidence="1" type="ORF">L1987_08217</name>
</gene>
<dbReference type="EMBL" id="CM042020">
    <property type="protein sequence ID" value="KAI3820669.1"/>
    <property type="molecule type" value="Genomic_DNA"/>
</dbReference>
<keyword evidence="2" id="KW-1185">Reference proteome</keyword>
<accession>A0ACB9JKG2</accession>
<dbReference type="Proteomes" id="UP001056120">
    <property type="component" value="Linkage Group LG03"/>
</dbReference>
<evidence type="ECO:0000313" key="1">
    <source>
        <dbReference type="EMBL" id="KAI3820669.1"/>
    </source>
</evidence>